<evidence type="ECO:0000313" key="2">
    <source>
        <dbReference type="Proteomes" id="UP001175228"/>
    </source>
</evidence>
<keyword evidence="2" id="KW-1185">Reference proteome</keyword>
<dbReference type="InterPro" id="IPR032675">
    <property type="entry name" value="LRR_dom_sf"/>
</dbReference>
<dbReference type="AlphaFoldDB" id="A0AA39Q5N4"/>
<dbReference type="EMBL" id="JAUEPU010000014">
    <property type="protein sequence ID" value="KAK0496717.1"/>
    <property type="molecule type" value="Genomic_DNA"/>
</dbReference>
<dbReference type="SUPFAM" id="SSF52058">
    <property type="entry name" value="L domain-like"/>
    <property type="match status" value="1"/>
</dbReference>
<name>A0AA39Q5N4_9AGAR</name>
<reference evidence="1" key="1">
    <citation type="submission" date="2023-06" db="EMBL/GenBank/DDBJ databases">
        <authorList>
            <consortium name="Lawrence Berkeley National Laboratory"/>
            <person name="Ahrendt S."/>
            <person name="Sahu N."/>
            <person name="Indic B."/>
            <person name="Wong-Bajracharya J."/>
            <person name="Merenyi Z."/>
            <person name="Ke H.-M."/>
            <person name="Monk M."/>
            <person name="Kocsube S."/>
            <person name="Drula E."/>
            <person name="Lipzen A."/>
            <person name="Balint B."/>
            <person name="Henrissat B."/>
            <person name="Andreopoulos B."/>
            <person name="Martin F.M."/>
            <person name="Harder C.B."/>
            <person name="Rigling D."/>
            <person name="Ford K.L."/>
            <person name="Foster G.D."/>
            <person name="Pangilinan J."/>
            <person name="Papanicolaou A."/>
            <person name="Barry K."/>
            <person name="LaButti K."/>
            <person name="Viragh M."/>
            <person name="Koriabine M."/>
            <person name="Yan M."/>
            <person name="Riley R."/>
            <person name="Champramary S."/>
            <person name="Plett K.L."/>
            <person name="Tsai I.J."/>
            <person name="Slot J."/>
            <person name="Sipos G."/>
            <person name="Plett J."/>
            <person name="Nagy L.G."/>
            <person name="Grigoriev I.V."/>
        </authorList>
    </citation>
    <scope>NUCLEOTIDE SEQUENCE</scope>
    <source>
        <strain evidence="1">HWK02</strain>
    </source>
</reference>
<organism evidence="1 2">
    <name type="scientific">Armillaria luteobubalina</name>
    <dbReference type="NCBI Taxonomy" id="153913"/>
    <lineage>
        <taxon>Eukaryota</taxon>
        <taxon>Fungi</taxon>
        <taxon>Dikarya</taxon>
        <taxon>Basidiomycota</taxon>
        <taxon>Agaricomycotina</taxon>
        <taxon>Agaricomycetes</taxon>
        <taxon>Agaricomycetidae</taxon>
        <taxon>Agaricales</taxon>
        <taxon>Marasmiineae</taxon>
        <taxon>Physalacriaceae</taxon>
        <taxon>Armillaria</taxon>
    </lineage>
</organism>
<gene>
    <name evidence="1" type="ORF">EDD18DRAFT_1352562</name>
</gene>
<evidence type="ECO:0000313" key="1">
    <source>
        <dbReference type="EMBL" id="KAK0496717.1"/>
    </source>
</evidence>
<proteinExistence type="predicted"/>
<dbReference type="Proteomes" id="UP001175228">
    <property type="component" value="Unassembled WGS sequence"/>
</dbReference>
<sequence>MPQFSAPQELVDTIIDELQDDYLSLTSCSLVSRSFSFQTRPHLFRHIDLAGGPLSAKFHQLTLSSPHIPTYVKDLTIFDNAFFEDRHAMEILRSLVDLGTIELRHSHVSSLPKVASALSNISITSVVLSFTTFFSVSIFCALMNRCFPGVRNLEMSNVLVPTITDADFAIPKRSCTMETLRIKLDDVNNQILRIIAEGALGALTELHTLTTIGCPEGDAAPPFRKLLLLPSLRVLRLRNLQYGLSLPDPVPLLHLHTIVLNMICLQYHTHCVSPLLWLTSCLSMDPQKISSVQHITIIYTVYQKHGDLPIESDIMAWEALDRLLSHPRMSALKSFRVVVDGDSDHPEGTIFHPKTVIEDSCTYLRSRESLFTVQVVDRVDYDAFQL</sequence>
<accession>A0AA39Q5N4</accession>
<comment type="caution">
    <text evidence="1">The sequence shown here is derived from an EMBL/GenBank/DDBJ whole genome shotgun (WGS) entry which is preliminary data.</text>
</comment>
<protein>
    <submittedName>
        <fullName evidence="1">Uncharacterized protein</fullName>
    </submittedName>
</protein>
<dbReference type="Gene3D" id="3.80.10.10">
    <property type="entry name" value="Ribonuclease Inhibitor"/>
    <property type="match status" value="1"/>
</dbReference>